<dbReference type="AlphaFoldDB" id="A0A0E4BPF8"/>
<proteinExistence type="predicted"/>
<protein>
    <submittedName>
        <fullName evidence="1">Uncharacterized protein</fullName>
    </submittedName>
</protein>
<evidence type="ECO:0000313" key="1">
    <source>
        <dbReference type="EMBL" id="BAR57358.1"/>
    </source>
</evidence>
<sequence length="43" mass="4453">MRARKARVVAIAARGVLDATQRVGLGMGVLLGASAALLFCRRG</sequence>
<dbReference type="Proteomes" id="UP000063308">
    <property type="component" value="Chromosome"/>
</dbReference>
<organism evidence="1 2">
    <name type="scientific">Bradyrhizobium diazoefficiens</name>
    <dbReference type="NCBI Taxonomy" id="1355477"/>
    <lineage>
        <taxon>Bacteria</taxon>
        <taxon>Pseudomonadati</taxon>
        <taxon>Pseudomonadota</taxon>
        <taxon>Alphaproteobacteria</taxon>
        <taxon>Hyphomicrobiales</taxon>
        <taxon>Nitrobacteraceae</taxon>
        <taxon>Bradyrhizobium</taxon>
    </lineage>
</organism>
<accession>A0A0E4BPF8</accession>
<name>A0A0E4BPF8_9BRAD</name>
<reference evidence="1 2" key="1">
    <citation type="submission" date="2014-11" db="EMBL/GenBank/DDBJ databases">
        <title>Symbiosis island explosion on the genome of extra-slow-growing strains of soybean bradyrhizobia with massive insertion sequences.</title>
        <authorList>
            <person name="Iida T."/>
            <person name="Minamisawa K."/>
        </authorList>
    </citation>
    <scope>NUCLEOTIDE SEQUENCE [LARGE SCALE GENOMIC DNA]</scope>
    <source>
        <strain evidence="1 2">NK6</strain>
    </source>
</reference>
<evidence type="ECO:0000313" key="2">
    <source>
        <dbReference type="Proteomes" id="UP000063308"/>
    </source>
</evidence>
<dbReference type="EMBL" id="AP014685">
    <property type="protein sequence ID" value="BAR57358.1"/>
    <property type="molecule type" value="Genomic_DNA"/>
</dbReference>
<gene>
    <name evidence="1" type="ORF">NK6_4189</name>
</gene>